<keyword evidence="2" id="KW-0808">Transferase</keyword>
<dbReference type="GO" id="GO:0032259">
    <property type="term" value="P:methylation"/>
    <property type="evidence" value="ECO:0007669"/>
    <property type="project" value="UniProtKB-KW"/>
</dbReference>
<gene>
    <name evidence="2" type="ORF">D5R40_10535</name>
</gene>
<feature type="domain" description="Methyltransferase type 12" evidence="1">
    <location>
        <begin position="66"/>
        <end position="170"/>
    </location>
</feature>
<dbReference type="InterPro" id="IPR029063">
    <property type="entry name" value="SAM-dependent_MTases_sf"/>
</dbReference>
<comment type="caution">
    <text evidence="2">The sequence shown here is derived from an EMBL/GenBank/DDBJ whole genome shotgun (WGS) entry which is preliminary data.</text>
</comment>
<dbReference type="InterPro" id="IPR013217">
    <property type="entry name" value="Methyltransf_12"/>
</dbReference>
<dbReference type="GO" id="GO:0008168">
    <property type="term" value="F:methyltransferase activity"/>
    <property type="evidence" value="ECO:0007669"/>
    <property type="project" value="UniProtKB-KW"/>
</dbReference>
<proteinExistence type="predicted"/>
<sequence>MTATKMSTNMSLITRNLNPSKSYCKKNKLDIDSWFQVAQIDYEKLIEEYSFNNLFKGFAKNQLKLLDVGCGTAKFPSLLDEKLDGDIHLLADLLDISEYCLQEAKKQFDSCQYLSTNKTYLSATENLHQLVEKTNSYDIIWAIHYLCTVNPNRMTDVYLYCLDFLGDRGKFLIYQLAEKSSYNNLYSFYLSHYPELKKTTDFLTSEEHKKILDRLRINYENIRFEFTHRINFESKKILEIYLKKCIYDNTLDVLSFFRPILQECFDAESNQYKFDQVVDFLIIDKVRNI</sequence>
<dbReference type="Pfam" id="PF08242">
    <property type="entry name" value="Methyltransf_12"/>
    <property type="match status" value="1"/>
</dbReference>
<keyword evidence="3" id="KW-1185">Reference proteome</keyword>
<keyword evidence="2" id="KW-0489">Methyltransferase</keyword>
<dbReference type="OrthoDB" id="9808480at2"/>
<protein>
    <submittedName>
        <fullName evidence="2">Class I SAM-dependent methyltransferase</fullName>
    </submittedName>
</protein>
<name>A0A3N6RSF5_9CYAN</name>
<dbReference type="RefSeq" id="WP_124154603.1">
    <property type="nucleotide sequence ID" value="NZ_CAWOLW010000390.1"/>
</dbReference>
<reference evidence="2 3" key="1">
    <citation type="journal article" date="2018" name="ACS Chem. Biol.">
        <title>Ketoreductase domain dysfunction expands chemodiversity: malyngamide biosynthesis in the cyanobacterium Okeania hirsuta.</title>
        <authorList>
            <person name="Moss N.A."/>
            <person name="Leao T."/>
            <person name="Rankin M."/>
            <person name="McCullough T.M."/>
            <person name="Qu P."/>
            <person name="Korobeynikov A."/>
            <person name="Smith J.L."/>
            <person name="Gerwick L."/>
            <person name="Gerwick W.H."/>
        </authorList>
    </citation>
    <scope>NUCLEOTIDE SEQUENCE [LARGE SCALE GENOMIC DNA]</scope>
    <source>
        <strain evidence="2 3">PAB10Feb10-1</strain>
    </source>
</reference>
<dbReference type="EMBL" id="RCBY01000045">
    <property type="protein sequence ID" value="RQH45680.1"/>
    <property type="molecule type" value="Genomic_DNA"/>
</dbReference>
<dbReference type="CDD" id="cd02440">
    <property type="entry name" value="AdoMet_MTases"/>
    <property type="match status" value="1"/>
</dbReference>
<evidence type="ECO:0000313" key="3">
    <source>
        <dbReference type="Proteomes" id="UP000269154"/>
    </source>
</evidence>
<evidence type="ECO:0000259" key="1">
    <source>
        <dbReference type="Pfam" id="PF08242"/>
    </source>
</evidence>
<accession>A0A3N6RSF5</accession>
<evidence type="ECO:0000313" key="2">
    <source>
        <dbReference type="EMBL" id="RQH45680.1"/>
    </source>
</evidence>
<dbReference type="Gene3D" id="3.40.50.150">
    <property type="entry name" value="Vaccinia Virus protein VP39"/>
    <property type="match status" value="1"/>
</dbReference>
<dbReference type="SUPFAM" id="SSF53335">
    <property type="entry name" value="S-adenosyl-L-methionine-dependent methyltransferases"/>
    <property type="match status" value="1"/>
</dbReference>
<dbReference type="Proteomes" id="UP000269154">
    <property type="component" value="Unassembled WGS sequence"/>
</dbReference>
<organism evidence="2 3">
    <name type="scientific">Okeania hirsuta</name>
    <dbReference type="NCBI Taxonomy" id="1458930"/>
    <lineage>
        <taxon>Bacteria</taxon>
        <taxon>Bacillati</taxon>
        <taxon>Cyanobacteriota</taxon>
        <taxon>Cyanophyceae</taxon>
        <taxon>Oscillatoriophycideae</taxon>
        <taxon>Oscillatoriales</taxon>
        <taxon>Microcoleaceae</taxon>
        <taxon>Okeania</taxon>
    </lineage>
</organism>
<dbReference type="AlphaFoldDB" id="A0A3N6RSF5"/>